<dbReference type="GO" id="GO:0005829">
    <property type="term" value="C:cytosol"/>
    <property type="evidence" value="ECO:0007669"/>
    <property type="project" value="EnsemblFungi"/>
</dbReference>
<dbReference type="InParanoid" id="I2H183"/>
<dbReference type="KEGG" id="tbl:TBLA_0C03320"/>
<dbReference type="Pfam" id="PF11496">
    <property type="entry name" value="HDA2-3"/>
    <property type="match status" value="1"/>
</dbReference>
<gene>
    <name evidence="3" type="primary">TBLA0C03320</name>
    <name evidence="3" type="ORF">TBLA_0C03320</name>
</gene>
<dbReference type="RefSeq" id="XP_004179654.1">
    <property type="nucleotide sequence ID" value="XM_004179606.1"/>
</dbReference>
<evidence type="ECO:0008006" key="5">
    <source>
        <dbReference type="Google" id="ProtNLM"/>
    </source>
</evidence>
<dbReference type="GO" id="GO:0070823">
    <property type="term" value="C:HDA1 complex"/>
    <property type="evidence" value="ECO:0007669"/>
    <property type="project" value="EnsemblFungi"/>
</dbReference>
<evidence type="ECO:0000256" key="2">
    <source>
        <dbReference type="SAM" id="MobiDB-lite"/>
    </source>
</evidence>
<feature type="compositionally biased region" description="Polar residues" evidence="2">
    <location>
        <begin position="181"/>
        <end position="194"/>
    </location>
</feature>
<dbReference type="FunCoup" id="I2H183">
    <property type="interactions" value="120"/>
</dbReference>
<dbReference type="InterPro" id="IPR021006">
    <property type="entry name" value="Hda2/3"/>
</dbReference>
<dbReference type="STRING" id="1071380.I2H183"/>
<dbReference type="OrthoDB" id="4034449at2759"/>
<dbReference type="eggNOG" id="ENOG502QU6B">
    <property type="taxonomic scope" value="Eukaryota"/>
</dbReference>
<dbReference type="GO" id="GO:0004407">
    <property type="term" value="F:histone deacetylase activity"/>
    <property type="evidence" value="ECO:0007669"/>
    <property type="project" value="EnsemblFungi"/>
</dbReference>
<dbReference type="GeneID" id="14495115"/>
<proteinExistence type="predicted"/>
<evidence type="ECO:0000256" key="1">
    <source>
        <dbReference type="SAM" id="Coils"/>
    </source>
</evidence>
<reference evidence="3 4" key="1">
    <citation type="journal article" date="2011" name="Proc. Natl. Acad. Sci. U.S.A.">
        <title>Evolutionary erosion of yeast sex chromosomes by mating-type switching accidents.</title>
        <authorList>
            <person name="Gordon J.L."/>
            <person name="Armisen D."/>
            <person name="Proux-Wera E."/>
            <person name="Oheigeartaigh S.S."/>
            <person name="Byrne K.P."/>
            <person name="Wolfe K.H."/>
        </authorList>
    </citation>
    <scope>NUCLEOTIDE SEQUENCE [LARGE SCALE GENOMIC DNA]</scope>
    <source>
        <strain evidence="4">ATCC 34711 / CBS 6284 / DSM 70876 / NBRC 10599 / NRRL Y-10934 / UCD 77-7</strain>
    </source>
</reference>
<feature type="compositionally biased region" description="Low complexity" evidence="2">
    <location>
        <begin position="669"/>
        <end position="687"/>
    </location>
</feature>
<evidence type="ECO:0000313" key="3">
    <source>
        <dbReference type="EMBL" id="CCH60135.1"/>
    </source>
</evidence>
<evidence type="ECO:0000313" key="4">
    <source>
        <dbReference type="Proteomes" id="UP000002866"/>
    </source>
</evidence>
<accession>I2H183</accession>
<dbReference type="HOGENOM" id="CLU_409446_0_0_1"/>
<dbReference type="GO" id="GO:0000122">
    <property type="term" value="P:negative regulation of transcription by RNA polymerase II"/>
    <property type="evidence" value="ECO:0007669"/>
    <property type="project" value="EnsemblFungi"/>
</dbReference>
<keyword evidence="1" id="KW-0175">Coiled coil</keyword>
<protein>
    <recommendedName>
        <fullName evidence="5">HDA1 complex subunit 2</fullName>
    </recommendedName>
</protein>
<dbReference type="GO" id="GO:0003677">
    <property type="term" value="F:DNA binding"/>
    <property type="evidence" value="ECO:0007669"/>
    <property type="project" value="EnsemblFungi"/>
</dbReference>
<dbReference type="GO" id="GO:0003682">
    <property type="term" value="F:chromatin binding"/>
    <property type="evidence" value="ECO:0007669"/>
    <property type="project" value="EnsemblFungi"/>
</dbReference>
<sequence>MMKRKHRNYTIPVGMTTFQKDLVEILVSLHAKSLSEEIAKWVSNSMLEASSNSDVFPNVSTRQMTYILDDAIRAIGNHPCLLVHHYMPRQVLLMEPSERLFSTSDKLQNLSDFIHSIILRDRSSYPKTSPCASPLKIALISHNIREVDILEGFLLGKPIKLKRFVGTSLYDEKHVYIQNENKGSLSHMNQNSTNNEDDVPISRSTSNSSKSSTPVADSSSNTNSHSHPHKDNYEYSKRRKRQRLIENSKQNEEDWIFLTSTRHLNNNPNLLLMHDVDIIISCDPLIDSNHPAITTSRNSFNKSKSSSKDIPFIKFLVQDSPDHYIIKNHLDKAANKNSNNINNDDDYCNILSSLCHFLTARKNIIETKNNDTHTIDYKKFTKNLLSKSAEEYILPECHLSTGFQNDNIELLNECLIPSISNLHQTTNPDSNLKFDIKDIKNMNEYQLELTKKTIELMDYVQNEVSKKSLEIEYKRLKETERQDQLDELKKNIGTLFKKTQDQEKLINDSNKSLTHATSESSKLDQELNFLKNNINKLESLLAIDDNDYTALNMLMSQYSKENNKLLDEKLSLDNKVQEINTSNDELRSKYQLTSKHALDLATTLKEVQKKHSILKNESSGPLGTTELMSLENEKQRLKDEIFRLEEQEKFMNDYASIMEKHYKFNEGLNDSSKNFNSSNNSLGNGRNPIKRVRHRSTRSNTPSYT</sequence>
<dbReference type="OMA" id="DHYMPRQ"/>
<feature type="region of interest" description="Disordered" evidence="2">
    <location>
        <begin position="181"/>
        <end position="237"/>
    </location>
</feature>
<feature type="compositionally biased region" description="Low complexity" evidence="2">
    <location>
        <begin position="202"/>
        <end position="225"/>
    </location>
</feature>
<dbReference type="Proteomes" id="UP000002866">
    <property type="component" value="Chromosome 3"/>
</dbReference>
<organism evidence="3 4">
    <name type="scientific">Henningerozyma blattae (strain ATCC 34711 / CBS 6284 / DSM 70876 / NBRC 10599 / NRRL Y-10934 / UCD 77-7)</name>
    <name type="common">Yeast</name>
    <name type="synonym">Tetrapisispora blattae</name>
    <dbReference type="NCBI Taxonomy" id="1071380"/>
    <lineage>
        <taxon>Eukaryota</taxon>
        <taxon>Fungi</taxon>
        <taxon>Dikarya</taxon>
        <taxon>Ascomycota</taxon>
        <taxon>Saccharomycotina</taxon>
        <taxon>Saccharomycetes</taxon>
        <taxon>Saccharomycetales</taxon>
        <taxon>Saccharomycetaceae</taxon>
        <taxon>Henningerozyma</taxon>
    </lineage>
</organism>
<dbReference type="Gene3D" id="3.40.50.12360">
    <property type="match status" value="1"/>
</dbReference>
<feature type="coiled-coil region" evidence="1">
    <location>
        <begin position="513"/>
        <end position="575"/>
    </location>
</feature>
<feature type="region of interest" description="Disordered" evidence="2">
    <location>
        <begin position="667"/>
        <end position="705"/>
    </location>
</feature>
<feature type="compositionally biased region" description="Basic residues" evidence="2">
    <location>
        <begin position="688"/>
        <end position="697"/>
    </location>
</feature>
<dbReference type="AlphaFoldDB" id="I2H183"/>
<name>I2H183_HENB6</name>
<dbReference type="EMBL" id="HE806318">
    <property type="protein sequence ID" value="CCH60135.1"/>
    <property type="molecule type" value="Genomic_DNA"/>
</dbReference>
<keyword evidence="4" id="KW-1185">Reference proteome</keyword>
<dbReference type="InterPro" id="IPR038609">
    <property type="entry name" value="HDA1_su2/3_sf"/>
</dbReference>
<dbReference type="GO" id="GO:0031047">
    <property type="term" value="P:regulatory ncRNA-mediated gene silencing"/>
    <property type="evidence" value="ECO:0007669"/>
    <property type="project" value="EnsemblFungi"/>
</dbReference>